<dbReference type="InterPro" id="IPR000361">
    <property type="entry name" value="ATAP_core_dom"/>
</dbReference>
<reference evidence="2" key="2">
    <citation type="journal article" date="2014" name="ISME J.">
        <title>Microbial stratification in low pH oxic and suboxic macroscopic growths along an acid mine drainage.</title>
        <authorList>
            <person name="Mendez-Garcia C."/>
            <person name="Mesa V."/>
            <person name="Sprenger R.R."/>
            <person name="Richter M."/>
            <person name="Diez M.S."/>
            <person name="Solano J."/>
            <person name="Bargiela R."/>
            <person name="Golyshina O.V."/>
            <person name="Manteca A."/>
            <person name="Ramos J.L."/>
            <person name="Gallego J.R."/>
            <person name="Llorente I."/>
            <person name="Martins Dos Santos V.A."/>
            <person name="Jensen O.N."/>
            <person name="Pelaez A.I."/>
            <person name="Sanchez J."/>
            <person name="Ferrer M."/>
        </authorList>
    </citation>
    <scope>NUCLEOTIDE SEQUENCE</scope>
</reference>
<evidence type="ECO:0000259" key="1">
    <source>
        <dbReference type="Pfam" id="PF01521"/>
    </source>
</evidence>
<dbReference type="InterPro" id="IPR016092">
    <property type="entry name" value="ATAP"/>
</dbReference>
<dbReference type="Gene3D" id="2.60.300.12">
    <property type="entry name" value="HesB-like domain"/>
    <property type="match status" value="1"/>
</dbReference>
<feature type="domain" description="Core" evidence="1">
    <location>
        <begin position="4"/>
        <end position="100"/>
    </location>
</feature>
<dbReference type="InterPro" id="IPR035903">
    <property type="entry name" value="HesB-like_dom_sf"/>
</dbReference>
<dbReference type="PANTHER" id="PTHR43011:SF1">
    <property type="entry name" value="IRON-SULFUR CLUSTER ASSEMBLY 2 HOMOLOG, MITOCHONDRIAL"/>
    <property type="match status" value="1"/>
</dbReference>
<dbReference type="PANTHER" id="PTHR43011">
    <property type="entry name" value="IRON-SULFUR CLUSTER ASSEMBLY 2 HOMOLOG, MITOCHONDRIAL"/>
    <property type="match status" value="1"/>
</dbReference>
<dbReference type="GO" id="GO:0005506">
    <property type="term" value="F:iron ion binding"/>
    <property type="evidence" value="ECO:0007669"/>
    <property type="project" value="TreeGrafter"/>
</dbReference>
<dbReference type="GO" id="GO:0051537">
    <property type="term" value="F:2 iron, 2 sulfur cluster binding"/>
    <property type="evidence" value="ECO:0007669"/>
    <property type="project" value="TreeGrafter"/>
</dbReference>
<evidence type="ECO:0000313" key="2">
    <source>
        <dbReference type="EMBL" id="EQD48693.1"/>
    </source>
</evidence>
<protein>
    <submittedName>
        <fullName evidence="2">FeS cluster insertion</fullName>
    </submittedName>
</protein>
<reference evidence="2" key="1">
    <citation type="submission" date="2013-08" db="EMBL/GenBank/DDBJ databases">
        <authorList>
            <person name="Mendez C."/>
            <person name="Richter M."/>
            <person name="Ferrer M."/>
            <person name="Sanchez J."/>
        </authorList>
    </citation>
    <scope>NUCLEOTIDE SEQUENCE</scope>
</reference>
<dbReference type="EMBL" id="AUZY01007798">
    <property type="protein sequence ID" value="EQD48693.1"/>
    <property type="molecule type" value="Genomic_DNA"/>
</dbReference>
<comment type="caution">
    <text evidence="2">The sequence shown here is derived from an EMBL/GenBank/DDBJ whole genome shotgun (WGS) entry which is preliminary data.</text>
</comment>
<proteinExistence type="predicted"/>
<dbReference type="AlphaFoldDB" id="T0ZVY7"/>
<sequence length="128" mass="12900">MIAIEMKPAAADQVKQLIRGQKPEIAVRVYAQPGGGGCGGGSHVQFGMAFAKPRADDEVITLGDLRVIIDPSSIKYVNGAVIDYVENLNESGFKITNPSLPDADAAGEAGGCGSCGSNSANGGGCGCG</sequence>
<dbReference type="NCBIfam" id="TIGR00049">
    <property type="entry name" value="iron-sulfur cluster assembly accessory protein"/>
    <property type="match status" value="1"/>
</dbReference>
<dbReference type="Pfam" id="PF01521">
    <property type="entry name" value="Fe-S_biosyn"/>
    <property type="match status" value="1"/>
</dbReference>
<dbReference type="GO" id="GO:0016226">
    <property type="term" value="P:iron-sulfur cluster assembly"/>
    <property type="evidence" value="ECO:0007669"/>
    <property type="project" value="InterPro"/>
</dbReference>
<name>T0ZVY7_9ZZZZ</name>
<organism evidence="2">
    <name type="scientific">mine drainage metagenome</name>
    <dbReference type="NCBI Taxonomy" id="410659"/>
    <lineage>
        <taxon>unclassified sequences</taxon>
        <taxon>metagenomes</taxon>
        <taxon>ecological metagenomes</taxon>
    </lineage>
</organism>
<dbReference type="SUPFAM" id="SSF89360">
    <property type="entry name" value="HesB-like domain"/>
    <property type="match status" value="1"/>
</dbReference>
<accession>T0ZVY7</accession>
<gene>
    <name evidence="2" type="ORF">B1B_11955</name>
</gene>
<dbReference type="GO" id="GO:0051539">
    <property type="term" value="F:4 iron, 4 sulfur cluster binding"/>
    <property type="evidence" value="ECO:0007669"/>
    <property type="project" value="TreeGrafter"/>
</dbReference>